<proteinExistence type="predicted"/>
<dbReference type="Pfam" id="PF04134">
    <property type="entry name" value="DCC1-like"/>
    <property type="match status" value="1"/>
</dbReference>
<reference evidence="1 2" key="1">
    <citation type="submission" date="2024-03" db="EMBL/GenBank/DDBJ databases">
        <title>Pseudoalteromonas qingdaonensis sp. nov., isolated from the intestines of marine benthic organisms.</title>
        <authorList>
            <person name="Lin X."/>
            <person name="Fang S."/>
            <person name="Hu X."/>
        </authorList>
    </citation>
    <scope>NUCLEOTIDE SEQUENCE [LARGE SCALE GENOMIC DNA]</scope>
    <source>
        <strain evidence="1 2">YIC-827</strain>
    </source>
</reference>
<comment type="caution">
    <text evidence="1">The sequence shown here is derived from an EMBL/GenBank/DDBJ whole genome shotgun (WGS) entry which is preliminary data.</text>
</comment>
<name>A0ABU9MZY5_9GAMM</name>
<dbReference type="InterPro" id="IPR007263">
    <property type="entry name" value="DCC1-like"/>
</dbReference>
<dbReference type="InterPro" id="IPR044691">
    <property type="entry name" value="DCC1_Trx"/>
</dbReference>
<protein>
    <submittedName>
        <fullName evidence="1">DUF393 domain-containing protein</fullName>
    </submittedName>
</protein>
<evidence type="ECO:0000313" key="1">
    <source>
        <dbReference type="EMBL" id="MEM0515887.1"/>
    </source>
</evidence>
<dbReference type="Proteomes" id="UP001447008">
    <property type="component" value="Unassembled WGS sequence"/>
</dbReference>
<sequence length="130" mass="14764">MLTLFYDGHCPMCAAEIRKLKGYANEGVLVLIDINNAEDLSYFPMIDYHAALKTLHALDDKGQILLGLDANVAAWRAVGKYPWLRVLRWPLIRFVADCCYRIFANNRHRITGWLSASPCKGQCAIGERHE</sequence>
<keyword evidence="2" id="KW-1185">Reference proteome</keyword>
<dbReference type="RefSeq" id="WP_342678924.1">
    <property type="nucleotide sequence ID" value="NZ_JBCGCU010000011.1"/>
</dbReference>
<dbReference type="PANTHER" id="PTHR34290">
    <property type="entry name" value="SI:CH73-390P7.2"/>
    <property type="match status" value="1"/>
</dbReference>
<evidence type="ECO:0000313" key="2">
    <source>
        <dbReference type="Proteomes" id="UP001447008"/>
    </source>
</evidence>
<organism evidence="1 2">
    <name type="scientific">Pseudoalteromonas qingdaonensis</name>
    <dbReference type="NCBI Taxonomy" id="3131913"/>
    <lineage>
        <taxon>Bacteria</taxon>
        <taxon>Pseudomonadati</taxon>
        <taxon>Pseudomonadota</taxon>
        <taxon>Gammaproteobacteria</taxon>
        <taxon>Alteromonadales</taxon>
        <taxon>Pseudoalteromonadaceae</taxon>
        <taxon>Pseudoalteromonas</taxon>
    </lineage>
</organism>
<gene>
    <name evidence="1" type="ORF">WCN91_10765</name>
</gene>
<dbReference type="PANTHER" id="PTHR34290:SF2">
    <property type="entry name" value="OS04G0668800 PROTEIN"/>
    <property type="match status" value="1"/>
</dbReference>
<accession>A0ABU9MZY5</accession>
<dbReference type="EMBL" id="JBCGCU010000011">
    <property type="protein sequence ID" value="MEM0515887.1"/>
    <property type="molecule type" value="Genomic_DNA"/>
</dbReference>